<evidence type="ECO:0000259" key="2">
    <source>
        <dbReference type="Pfam" id="PF18920"/>
    </source>
</evidence>
<organism evidence="3 4">
    <name type="scientific">Candidatus Jorgensenbacteria bacterium GW2011_GWA2_45_9</name>
    <dbReference type="NCBI Taxonomy" id="1618663"/>
    <lineage>
        <taxon>Bacteria</taxon>
        <taxon>Candidatus Joergenseniibacteriota</taxon>
    </lineage>
</organism>
<name>A0A0G1QDR8_9BACT</name>
<evidence type="ECO:0000313" key="3">
    <source>
        <dbReference type="EMBL" id="KKU15908.1"/>
    </source>
</evidence>
<protein>
    <recommendedName>
        <fullName evidence="2">DUF5671 domain-containing protein</fullName>
    </recommendedName>
</protein>
<dbReference type="Proteomes" id="UP000034727">
    <property type="component" value="Unassembled WGS sequence"/>
</dbReference>
<dbReference type="EMBL" id="LCLJ01000001">
    <property type="protein sequence ID" value="KKU15908.1"/>
    <property type="molecule type" value="Genomic_DNA"/>
</dbReference>
<keyword evidence="1" id="KW-1133">Transmembrane helix</keyword>
<feature type="transmembrane region" description="Helical" evidence="1">
    <location>
        <begin position="157"/>
        <end position="179"/>
    </location>
</feature>
<feature type="transmembrane region" description="Helical" evidence="1">
    <location>
        <begin position="93"/>
        <end position="114"/>
    </location>
</feature>
<feature type="transmembrane region" description="Helical" evidence="1">
    <location>
        <begin position="126"/>
        <end position="145"/>
    </location>
</feature>
<sequence length="309" mass="34702">MKTSPKDIFLHLVGIIALIASAISFLTIVFQCVNIFFPNSLDGYYSSQSAYSGVRWGISFLVVAFPVFVFVMRSFRKEYAENPEKRSLPIRKWLLYFALFIAALVILGDVVALLNNFLEGDLTARFIFKVLAVFFTAGAVFRYYIWELKSAEFTPAMKVLVYFVSAIALASIVTGFILVGSPAKERARKSDERRISDLQTIQSEIIYYWQRKETLPNSLSDVSDSIRGFSVPKDPSTNEEYAYETTGDNSFTLCANFVLPSSETSGGVSKPMYGGGDFWEHDSGEVCFDKTIDKDLYPPLSPALPEIKR</sequence>
<keyword evidence="1" id="KW-0472">Membrane</keyword>
<accession>A0A0G1QDR8</accession>
<gene>
    <name evidence="3" type="ORF">UX22_C0001G0050</name>
</gene>
<feature type="transmembrane region" description="Helical" evidence="1">
    <location>
        <begin position="12"/>
        <end position="36"/>
    </location>
</feature>
<evidence type="ECO:0000256" key="1">
    <source>
        <dbReference type="SAM" id="Phobius"/>
    </source>
</evidence>
<reference evidence="3 4" key="1">
    <citation type="journal article" date="2015" name="Nature">
        <title>rRNA introns, odd ribosomes, and small enigmatic genomes across a large radiation of phyla.</title>
        <authorList>
            <person name="Brown C.T."/>
            <person name="Hug L.A."/>
            <person name="Thomas B.C."/>
            <person name="Sharon I."/>
            <person name="Castelle C.J."/>
            <person name="Singh A."/>
            <person name="Wilkins M.J."/>
            <person name="Williams K.H."/>
            <person name="Banfield J.F."/>
        </authorList>
    </citation>
    <scope>NUCLEOTIDE SEQUENCE [LARGE SCALE GENOMIC DNA]</scope>
</reference>
<dbReference type="AlphaFoldDB" id="A0A0G1QDR8"/>
<proteinExistence type="predicted"/>
<comment type="caution">
    <text evidence="3">The sequence shown here is derived from an EMBL/GenBank/DDBJ whole genome shotgun (WGS) entry which is preliminary data.</text>
</comment>
<evidence type="ECO:0000313" key="4">
    <source>
        <dbReference type="Proteomes" id="UP000034727"/>
    </source>
</evidence>
<keyword evidence="1" id="KW-0812">Transmembrane</keyword>
<dbReference type="InterPro" id="IPR043728">
    <property type="entry name" value="DUF5671"/>
</dbReference>
<dbReference type="Pfam" id="PF18920">
    <property type="entry name" value="DUF5671"/>
    <property type="match status" value="1"/>
</dbReference>
<feature type="transmembrane region" description="Helical" evidence="1">
    <location>
        <begin position="56"/>
        <end position="72"/>
    </location>
</feature>
<feature type="domain" description="DUF5671" evidence="2">
    <location>
        <begin position="8"/>
        <end position="141"/>
    </location>
</feature>